<name>A0ABX7LPQ4_9CAUL</name>
<evidence type="ECO:0000256" key="2">
    <source>
        <dbReference type="ARBA" id="ARBA00022801"/>
    </source>
</evidence>
<proteinExistence type="inferred from homology"/>
<dbReference type="CDD" id="cd03443">
    <property type="entry name" value="PaaI_thioesterase"/>
    <property type="match status" value="1"/>
</dbReference>
<reference evidence="4 5" key="1">
    <citation type="submission" date="2021-02" db="EMBL/GenBank/DDBJ databases">
        <title>Brevundimonas sp. CS1 genome sequence.</title>
        <authorList>
            <person name="Lee K."/>
            <person name="Choi Y.-J."/>
            <person name="Son H.-R."/>
        </authorList>
    </citation>
    <scope>NUCLEOTIDE SEQUENCE [LARGE SCALE GENOMIC DNA]</scope>
    <source>
        <strain evidence="4 5">CS1</strain>
    </source>
</reference>
<protein>
    <submittedName>
        <fullName evidence="4">PaaI family thioesterase</fullName>
    </submittedName>
</protein>
<dbReference type="NCBIfam" id="TIGR00369">
    <property type="entry name" value="unchar_dom_1"/>
    <property type="match status" value="1"/>
</dbReference>
<dbReference type="InterPro" id="IPR003736">
    <property type="entry name" value="PAAI_dom"/>
</dbReference>
<comment type="similarity">
    <text evidence="1">Belongs to the thioesterase PaaI family.</text>
</comment>
<dbReference type="SUPFAM" id="SSF54637">
    <property type="entry name" value="Thioesterase/thiol ester dehydrase-isomerase"/>
    <property type="match status" value="1"/>
</dbReference>
<sequence length="137" mass="13780">MSAIEPAQAIIAGRLLGSPVARAIGLGLESVETGLVRLRLPFAETNVTTGSMVHGGVIATLADVAAVAAAVSSAREPPEGGATSSLTISYLAPANGCALVATARTLRSGTRQHVVRVEIACDAQRPIAEALVTVVLA</sequence>
<organism evidence="4 5">
    <name type="scientific">Brevundimonas fontaquae</name>
    <dbReference type="NCBI Taxonomy" id="2813778"/>
    <lineage>
        <taxon>Bacteria</taxon>
        <taxon>Pseudomonadati</taxon>
        <taxon>Pseudomonadota</taxon>
        <taxon>Alphaproteobacteria</taxon>
        <taxon>Caulobacterales</taxon>
        <taxon>Caulobacteraceae</taxon>
        <taxon>Brevundimonas</taxon>
    </lineage>
</organism>
<dbReference type="InterPro" id="IPR006683">
    <property type="entry name" value="Thioestr_dom"/>
</dbReference>
<dbReference type="PANTHER" id="PTHR21660:SF1">
    <property type="entry name" value="ACYL-COENZYME A THIOESTERASE 13"/>
    <property type="match status" value="1"/>
</dbReference>
<keyword evidence="5" id="KW-1185">Reference proteome</keyword>
<evidence type="ECO:0000313" key="5">
    <source>
        <dbReference type="Proteomes" id="UP000662957"/>
    </source>
</evidence>
<dbReference type="InterPro" id="IPR029069">
    <property type="entry name" value="HotDog_dom_sf"/>
</dbReference>
<evidence type="ECO:0000259" key="3">
    <source>
        <dbReference type="Pfam" id="PF03061"/>
    </source>
</evidence>
<feature type="domain" description="Thioesterase" evidence="3">
    <location>
        <begin position="52"/>
        <end position="124"/>
    </location>
</feature>
<gene>
    <name evidence="4" type="ORF">JX001_03065</name>
</gene>
<dbReference type="Gene3D" id="3.10.129.10">
    <property type="entry name" value="Hotdog Thioesterase"/>
    <property type="match status" value="1"/>
</dbReference>
<evidence type="ECO:0000313" key="4">
    <source>
        <dbReference type="EMBL" id="QSF54814.1"/>
    </source>
</evidence>
<accession>A0ABX7LPQ4</accession>
<evidence type="ECO:0000256" key="1">
    <source>
        <dbReference type="ARBA" id="ARBA00008324"/>
    </source>
</evidence>
<dbReference type="Proteomes" id="UP000662957">
    <property type="component" value="Chromosome"/>
</dbReference>
<keyword evidence="2" id="KW-0378">Hydrolase</keyword>
<dbReference type="EMBL" id="CP070968">
    <property type="protein sequence ID" value="QSF54814.1"/>
    <property type="molecule type" value="Genomic_DNA"/>
</dbReference>
<dbReference type="RefSeq" id="WP_205682248.1">
    <property type="nucleotide sequence ID" value="NZ_CP070968.1"/>
</dbReference>
<dbReference type="InterPro" id="IPR039298">
    <property type="entry name" value="ACOT13"/>
</dbReference>
<dbReference type="Pfam" id="PF03061">
    <property type="entry name" value="4HBT"/>
    <property type="match status" value="1"/>
</dbReference>
<dbReference type="PANTHER" id="PTHR21660">
    <property type="entry name" value="THIOESTERASE SUPERFAMILY MEMBER-RELATED"/>
    <property type="match status" value="1"/>
</dbReference>